<keyword evidence="1" id="KW-0812">Transmembrane</keyword>
<keyword evidence="3" id="KW-1185">Reference proteome</keyword>
<protein>
    <submittedName>
        <fullName evidence="2">Uncharacterized protein</fullName>
    </submittedName>
</protein>
<evidence type="ECO:0000256" key="1">
    <source>
        <dbReference type="SAM" id="Phobius"/>
    </source>
</evidence>
<proteinExistence type="predicted"/>
<accession>A0A0F4GZL3</accession>
<keyword evidence="1" id="KW-0472">Membrane</keyword>
<organism evidence="2 3">
    <name type="scientific">Zymoseptoria brevis</name>
    <dbReference type="NCBI Taxonomy" id="1047168"/>
    <lineage>
        <taxon>Eukaryota</taxon>
        <taxon>Fungi</taxon>
        <taxon>Dikarya</taxon>
        <taxon>Ascomycota</taxon>
        <taxon>Pezizomycotina</taxon>
        <taxon>Dothideomycetes</taxon>
        <taxon>Dothideomycetidae</taxon>
        <taxon>Mycosphaerellales</taxon>
        <taxon>Mycosphaerellaceae</taxon>
        <taxon>Zymoseptoria</taxon>
    </lineage>
</organism>
<gene>
    <name evidence="2" type="ORF">TI39_contig50g00002</name>
</gene>
<comment type="caution">
    <text evidence="2">The sequence shown here is derived from an EMBL/GenBank/DDBJ whole genome shotgun (WGS) entry which is preliminary data.</text>
</comment>
<dbReference type="STRING" id="1047168.A0A0F4GZL3"/>
<sequence length="66" mass="7531">MSFWQSYRNLSPRTRMIAGGGVIAWGLGGILISDRAEKSFDLVPTDEDRRKLKEAIPKLHMVEKEK</sequence>
<dbReference type="AlphaFoldDB" id="A0A0F4GZL3"/>
<reference evidence="2 3" key="1">
    <citation type="submission" date="2015-03" db="EMBL/GenBank/DDBJ databases">
        <title>RNA-seq based gene annotation and comparative genomics of four Zymoseptoria species reveal species-specific pathogenicity related genes and transposable element activity.</title>
        <authorList>
            <person name="Grandaubert J."/>
            <person name="Bhattacharyya A."/>
            <person name="Stukenbrock E.H."/>
        </authorList>
    </citation>
    <scope>NUCLEOTIDE SEQUENCE [LARGE SCALE GENOMIC DNA]</scope>
    <source>
        <strain evidence="2 3">Zb18110</strain>
    </source>
</reference>
<dbReference type="EMBL" id="LAFY01000047">
    <property type="protein sequence ID" value="KJY02453.1"/>
    <property type="molecule type" value="Genomic_DNA"/>
</dbReference>
<evidence type="ECO:0000313" key="3">
    <source>
        <dbReference type="Proteomes" id="UP000033647"/>
    </source>
</evidence>
<evidence type="ECO:0000313" key="2">
    <source>
        <dbReference type="EMBL" id="KJY02453.1"/>
    </source>
</evidence>
<feature type="transmembrane region" description="Helical" evidence="1">
    <location>
        <begin position="16"/>
        <end position="33"/>
    </location>
</feature>
<keyword evidence="1" id="KW-1133">Transmembrane helix</keyword>
<dbReference type="OrthoDB" id="2555959at2759"/>
<name>A0A0F4GZL3_9PEZI</name>
<dbReference type="Proteomes" id="UP000033647">
    <property type="component" value="Unassembled WGS sequence"/>
</dbReference>